<dbReference type="OrthoDB" id="3594199at2759"/>
<keyword evidence="3" id="KW-1185">Reference proteome</keyword>
<organism evidence="2 3">
    <name type="scientific">Pseudogymnoascus verrucosus</name>
    <dbReference type="NCBI Taxonomy" id="342668"/>
    <lineage>
        <taxon>Eukaryota</taxon>
        <taxon>Fungi</taxon>
        <taxon>Dikarya</taxon>
        <taxon>Ascomycota</taxon>
        <taxon>Pezizomycotina</taxon>
        <taxon>Leotiomycetes</taxon>
        <taxon>Thelebolales</taxon>
        <taxon>Thelebolaceae</taxon>
        <taxon>Pseudogymnoascus</taxon>
    </lineage>
</organism>
<sequence>MQTYLPLLAVGAFALVALTQASVDVQVMSPNLKFRSLAFDQIESPLRLTNITRWDAPSSATTRDLDIAPRGPTGVSTYLEHEKRVNNGVLAAVWAGIAAGFAKSLEATKRAIDEVVWSLDPQYIPTVNSSLRSTLAATAPHDKRDGSDGEIDWSAYIYWGDVDESELDYEKLNYDTSGVIDGVAIAYTDYVENNQLTVACADTYIDGYSDNAMVSLWYWSPTPNFVL</sequence>
<feature type="chain" id="PRO_5008609190" evidence="1">
    <location>
        <begin position="22"/>
        <end position="227"/>
    </location>
</feature>
<gene>
    <name evidence="2" type="ORF">VE01_01742</name>
</gene>
<dbReference type="AlphaFoldDB" id="A0A1B8GWH3"/>
<reference evidence="2 3" key="1">
    <citation type="submission" date="2016-03" db="EMBL/GenBank/DDBJ databases">
        <title>Comparative genomics of Pseudogymnoascus destructans, the fungus causing white-nose syndrome of bats.</title>
        <authorList>
            <person name="Palmer J.M."/>
            <person name="Drees K.P."/>
            <person name="Foster J.T."/>
            <person name="Lindner D.L."/>
        </authorList>
    </citation>
    <scope>NUCLEOTIDE SEQUENCE [LARGE SCALE GENOMIC DNA]</scope>
    <source>
        <strain evidence="2 3">UAMH 10579</strain>
    </source>
</reference>
<evidence type="ECO:0000313" key="2">
    <source>
        <dbReference type="EMBL" id="OBU00185.1"/>
    </source>
</evidence>
<proteinExistence type="predicted"/>
<dbReference type="GeneID" id="28835128"/>
<keyword evidence="1" id="KW-0732">Signal</keyword>
<reference evidence="3" key="2">
    <citation type="journal article" date="2018" name="Nat. Commun.">
        <title>Extreme sensitivity to ultraviolet light in the fungal pathogen causing white-nose syndrome of bats.</title>
        <authorList>
            <person name="Palmer J.M."/>
            <person name="Drees K.P."/>
            <person name="Foster J.T."/>
            <person name="Lindner D.L."/>
        </authorList>
    </citation>
    <scope>NUCLEOTIDE SEQUENCE [LARGE SCALE GENOMIC DNA]</scope>
    <source>
        <strain evidence="3">UAMH 10579</strain>
    </source>
</reference>
<protein>
    <submittedName>
        <fullName evidence="2">Uncharacterized protein</fullName>
    </submittedName>
</protein>
<name>A0A1B8GWH3_9PEZI</name>
<dbReference type="RefSeq" id="XP_018133917.1">
    <property type="nucleotide sequence ID" value="XM_018271260.2"/>
</dbReference>
<dbReference type="EMBL" id="KV460210">
    <property type="protein sequence ID" value="OBU00185.1"/>
    <property type="molecule type" value="Genomic_DNA"/>
</dbReference>
<evidence type="ECO:0000313" key="3">
    <source>
        <dbReference type="Proteomes" id="UP000091956"/>
    </source>
</evidence>
<accession>A0A1B8GWH3</accession>
<dbReference type="Proteomes" id="UP000091956">
    <property type="component" value="Unassembled WGS sequence"/>
</dbReference>
<feature type="signal peptide" evidence="1">
    <location>
        <begin position="1"/>
        <end position="21"/>
    </location>
</feature>
<evidence type="ECO:0000256" key="1">
    <source>
        <dbReference type="SAM" id="SignalP"/>
    </source>
</evidence>